<dbReference type="GO" id="GO:0005874">
    <property type="term" value="C:microtubule"/>
    <property type="evidence" value="ECO:0007669"/>
    <property type="project" value="UniProtKB-KW"/>
</dbReference>
<evidence type="ECO:0000256" key="9">
    <source>
        <dbReference type="RuleBase" id="RU000394"/>
    </source>
</evidence>
<evidence type="ECO:0000259" key="11">
    <source>
        <dbReference type="PROSITE" id="PS50067"/>
    </source>
</evidence>
<comment type="caution">
    <text evidence="12">The sequence shown here is derived from an EMBL/GenBank/DDBJ whole genome shotgun (WGS) entry which is preliminary data.</text>
</comment>
<dbReference type="InterPro" id="IPR036961">
    <property type="entry name" value="Kinesin_motor_dom_sf"/>
</dbReference>
<dbReference type="PANTHER" id="PTHR47971:SF8">
    <property type="entry name" value="KINESIN-LIKE PROTEIN"/>
    <property type="match status" value="1"/>
</dbReference>
<feature type="non-terminal residue" evidence="12">
    <location>
        <position position="768"/>
    </location>
</feature>
<evidence type="ECO:0000256" key="6">
    <source>
        <dbReference type="ARBA" id="ARBA00023175"/>
    </source>
</evidence>
<dbReference type="GO" id="GO:0008017">
    <property type="term" value="F:microtubule binding"/>
    <property type="evidence" value="ECO:0007669"/>
    <property type="project" value="InterPro"/>
</dbReference>
<feature type="domain" description="Kinesin motor" evidence="11">
    <location>
        <begin position="246"/>
        <end position="501"/>
    </location>
</feature>
<evidence type="ECO:0000313" key="12">
    <source>
        <dbReference type="EMBL" id="KAF5404899.1"/>
    </source>
</evidence>
<keyword evidence="6 9" id="KW-0505">Motor protein</keyword>
<dbReference type="InterPro" id="IPR027640">
    <property type="entry name" value="Kinesin-like_fam"/>
</dbReference>
<dbReference type="Gene3D" id="3.40.850.10">
    <property type="entry name" value="Kinesin motor domain"/>
    <property type="match status" value="2"/>
</dbReference>
<feature type="region of interest" description="Disordered" evidence="10">
    <location>
        <begin position="92"/>
        <end position="116"/>
    </location>
</feature>
<comment type="similarity">
    <text evidence="8 9">Belongs to the TRAFAC class myosin-kinesin ATPase superfamily. Kinesin family.</text>
</comment>
<accession>A0A8J4THF8</accession>
<dbReference type="PRINTS" id="PR00380">
    <property type="entry name" value="KINESINHEAVY"/>
</dbReference>
<feature type="domain" description="Kinesin motor" evidence="11">
    <location>
        <begin position="159"/>
        <end position="225"/>
    </location>
</feature>
<evidence type="ECO:0000256" key="4">
    <source>
        <dbReference type="ARBA" id="ARBA00022741"/>
    </source>
</evidence>
<feature type="compositionally biased region" description="Low complexity" evidence="10">
    <location>
        <begin position="593"/>
        <end position="622"/>
    </location>
</feature>
<dbReference type="PROSITE" id="PS50067">
    <property type="entry name" value="KINESIN_MOTOR_2"/>
    <property type="match status" value="2"/>
</dbReference>
<dbReference type="EMBL" id="LUCH01000532">
    <property type="protein sequence ID" value="KAF5404899.1"/>
    <property type="molecule type" value="Genomic_DNA"/>
</dbReference>
<evidence type="ECO:0000256" key="3">
    <source>
        <dbReference type="ARBA" id="ARBA00022701"/>
    </source>
</evidence>
<dbReference type="GO" id="GO:0003777">
    <property type="term" value="F:microtubule motor activity"/>
    <property type="evidence" value="ECO:0007669"/>
    <property type="project" value="InterPro"/>
</dbReference>
<dbReference type="GO" id="GO:0007018">
    <property type="term" value="P:microtubule-based movement"/>
    <property type="evidence" value="ECO:0007669"/>
    <property type="project" value="InterPro"/>
</dbReference>
<feature type="compositionally biased region" description="Polar residues" evidence="10">
    <location>
        <begin position="94"/>
        <end position="116"/>
    </location>
</feature>
<evidence type="ECO:0000256" key="7">
    <source>
        <dbReference type="ARBA" id="ARBA00023212"/>
    </source>
</evidence>
<dbReference type="InterPro" id="IPR019821">
    <property type="entry name" value="Kinesin_motor_CS"/>
</dbReference>
<proteinExistence type="inferred from homology"/>
<keyword evidence="13" id="KW-1185">Reference proteome</keyword>
<evidence type="ECO:0000256" key="5">
    <source>
        <dbReference type="ARBA" id="ARBA00022840"/>
    </source>
</evidence>
<dbReference type="PROSITE" id="PS00411">
    <property type="entry name" value="KINESIN_MOTOR_1"/>
    <property type="match status" value="1"/>
</dbReference>
<comment type="subcellular location">
    <subcellularLocation>
        <location evidence="1">Cytoplasm</location>
        <location evidence="1">Cytoskeleton</location>
    </subcellularLocation>
</comment>
<keyword evidence="5 9" id="KW-0067">ATP-binding</keyword>
<evidence type="ECO:0000256" key="10">
    <source>
        <dbReference type="SAM" id="MobiDB-lite"/>
    </source>
</evidence>
<dbReference type="AlphaFoldDB" id="A0A8J4THF8"/>
<protein>
    <recommendedName>
        <fullName evidence="9">Kinesin-like protein</fullName>
    </recommendedName>
</protein>
<name>A0A8J4THF8_9TREM</name>
<keyword evidence="2" id="KW-0963">Cytoplasm</keyword>
<evidence type="ECO:0000256" key="2">
    <source>
        <dbReference type="ARBA" id="ARBA00022490"/>
    </source>
</evidence>
<feature type="region of interest" description="Disordered" evidence="10">
    <location>
        <begin position="531"/>
        <end position="630"/>
    </location>
</feature>
<comment type="caution">
    <text evidence="8">Lacks conserved residue(s) required for the propagation of feature annotation.</text>
</comment>
<keyword evidence="7" id="KW-0206">Cytoskeleton</keyword>
<dbReference type="Proteomes" id="UP000748531">
    <property type="component" value="Unassembled WGS sequence"/>
</dbReference>
<dbReference type="InterPro" id="IPR027417">
    <property type="entry name" value="P-loop_NTPase"/>
</dbReference>
<reference evidence="12" key="1">
    <citation type="submission" date="2019-05" db="EMBL/GenBank/DDBJ databases">
        <title>Annotation for the trematode Paragonimus heterotremus.</title>
        <authorList>
            <person name="Choi Y.-J."/>
        </authorList>
    </citation>
    <scope>NUCLEOTIDE SEQUENCE</scope>
    <source>
        <strain evidence="12">LC</strain>
    </source>
</reference>
<sequence>FFRPSFQDNHLCTRNKTLITELRHRPKTTHKYPMNGCFASGDRCPTSRLSRSRCHRLRPNSNVQPLFGRQERTASYSLIDIKEPSNVHPFVQNPICSSSSSDHPEYTSPSSATQSGDVQLVSMKHRSSAATSVSKSADACRSTVVDSVPFWGTPKKRGRIVVCVRKRPRNKKEISMGDMDVISIPAQDHIVLCEPRQRFDLTEYLEHTTFRFDRCFDENATTAEIICLFLLPETFRLNILAMRWATVRDLFALYDQTDYAREFTISVNFFEIYCNKVYDLLNRKLPLRVMEDAFGSVQLLGLREYLVKDVQTTLSLLRHGYHLRTNGQTVVNEHSSRSHAIFQINIRRRLSKDIFSPDNESRDNDRTLDTPLSDYYPISSRPCNYPNPRYSGPLVGRYSLVDLAGNERSMDRGTASRDRVRQLESGEINKSLLALKECIRALGNNSNSYLPFRTSKLTQVLRESFVGKRSCTCMIATVSPGLSCCEHSMNTFRYAQRVKHLVPSAFVTKLTRRTPLRTPCWLPELDRPSDSGYRSVLQNDGDTPVSDDKSHPIVNRRPPPKRQNTEKTKIRRYPRPVSSRSSVDTGKRSQTPRSGSQLSSRLSEPSSSVRNSSARAANSSDSTEASHSSVEQVVTDVEVLEHFVEPAQLSRRLEMESRKRPKCMGAPCCVRSRSFTTKTGSSMSNKKCRFLRVQKQKQDVIRKHENFVKHLPQWIAEHRKLLNRANKDKANMFAYVKLLTSRLNQDIDQLKKIQDDVLVLQCLQANSN</sequence>
<dbReference type="GO" id="GO:0005524">
    <property type="term" value="F:ATP binding"/>
    <property type="evidence" value="ECO:0007669"/>
    <property type="project" value="UniProtKB-KW"/>
</dbReference>
<dbReference type="SMART" id="SM00129">
    <property type="entry name" value="KISc"/>
    <property type="match status" value="1"/>
</dbReference>
<dbReference type="InterPro" id="IPR001752">
    <property type="entry name" value="Kinesin_motor_dom"/>
</dbReference>
<organism evidence="12 13">
    <name type="scientific">Paragonimus heterotremus</name>
    <dbReference type="NCBI Taxonomy" id="100268"/>
    <lineage>
        <taxon>Eukaryota</taxon>
        <taxon>Metazoa</taxon>
        <taxon>Spiralia</taxon>
        <taxon>Lophotrochozoa</taxon>
        <taxon>Platyhelminthes</taxon>
        <taxon>Trematoda</taxon>
        <taxon>Digenea</taxon>
        <taxon>Plagiorchiida</taxon>
        <taxon>Troglotremata</taxon>
        <taxon>Troglotrematidae</taxon>
        <taxon>Paragonimus</taxon>
    </lineage>
</organism>
<evidence type="ECO:0000313" key="13">
    <source>
        <dbReference type="Proteomes" id="UP000748531"/>
    </source>
</evidence>
<evidence type="ECO:0000256" key="1">
    <source>
        <dbReference type="ARBA" id="ARBA00004245"/>
    </source>
</evidence>
<evidence type="ECO:0000256" key="8">
    <source>
        <dbReference type="PROSITE-ProRule" id="PRU00283"/>
    </source>
</evidence>
<gene>
    <name evidence="12" type="ORF">PHET_01435</name>
</gene>
<dbReference type="SUPFAM" id="SSF52540">
    <property type="entry name" value="P-loop containing nucleoside triphosphate hydrolases"/>
    <property type="match status" value="1"/>
</dbReference>
<dbReference type="OrthoDB" id="3176171at2759"/>
<dbReference type="GO" id="GO:0007019">
    <property type="term" value="P:microtubule depolymerization"/>
    <property type="evidence" value="ECO:0007669"/>
    <property type="project" value="TreeGrafter"/>
</dbReference>
<dbReference type="PANTHER" id="PTHR47971">
    <property type="entry name" value="KINESIN-RELATED PROTEIN 6"/>
    <property type="match status" value="1"/>
</dbReference>
<dbReference type="Pfam" id="PF00225">
    <property type="entry name" value="Kinesin"/>
    <property type="match status" value="1"/>
</dbReference>
<keyword evidence="4 9" id="KW-0547">Nucleotide-binding</keyword>
<keyword evidence="3 9" id="KW-0493">Microtubule</keyword>